<dbReference type="GO" id="GO:0019825">
    <property type="term" value="F:oxygen binding"/>
    <property type="evidence" value="ECO:0007669"/>
    <property type="project" value="InterPro"/>
</dbReference>
<dbReference type="GO" id="GO:0006935">
    <property type="term" value="P:chemotaxis"/>
    <property type="evidence" value="ECO:0007669"/>
    <property type="project" value="UniProtKB-KW"/>
</dbReference>
<comment type="caution">
    <text evidence="7">The sequence shown here is derived from an EMBL/GenBank/DDBJ whole genome shotgun (WGS) entry which is preliminary data.</text>
</comment>
<dbReference type="InterPro" id="IPR009050">
    <property type="entry name" value="Globin-like_sf"/>
</dbReference>
<evidence type="ECO:0000256" key="3">
    <source>
        <dbReference type="PROSITE-ProRule" id="PRU00284"/>
    </source>
</evidence>
<dbReference type="GO" id="GO:0004888">
    <property type="term" value="F:transmembrane signaling receptor activity"/>
    <property type="evidence" value="ECO:0007669"/>
    <property type="project" value="InterPro"/>
</dbReference>
<dbReference type="Proteomes" id="UP000386575">
    <property type="component" value="Unassembled WGS sequence"/>
</dbReference>
<accession>A0A6A1TXV2</accession>
<organism evidence="7 8">
    <name type="scientific">Neorhizobium galegae</name>
    <name type="common">Rhizobium galegae</name>
    <dbReference type="NCBI Taxonomy" id="399"/>
    <lineage>
        <taxon>Bacteria</taxon>
        <taxon>Pseudomonadati</taxon>
        <taxon>Pseudomonadota</taxon>
        <taxon>Alphaproteobacteria</taxon>
        <taxon>Hyphomicrobiales</taxon>
        <taxon>Rhizobiaceae</taxon>
        <taxon>Rhizobium/Agrobacterium group</taxon>
        <taxon>Neorhizobium</taxon>
    </lineage>
</organism>
<dbReference type="GO" id="GO:0007165">
    <property type="term" value="P:signal transduction"/>
    <property type="evidence" value="ECO:0007669"/>
    <property type="project" value="UniProtKB-KW"/>
</dbReference>
<gene>
    <name evidence="7" type="ORF">F4V91_01090</name>
</gene>
<feature type="domain" description="Methyl-accepting transducer" evidence="5">
    <location>
        <begin position="245"/>
        <end position="471"/>
    </location>
</feature>
<evidence type="ECO:0000313" key="7">
    <source>
        <dbReference type="EMBL" id="KAB1089319.1"/>
    </source>
</evidence>
<dbReference type="InterPro" id="IPR012292">
    <property type="entry name" value="Globin/Proto"/>
</dbReference>
<reference evidence="7 8" key="1">
    <citation type="submission" date="2019-09" db="EMBL/GenBank/DDBJ databases">
        <title>Genome sequencing of Ng87 strain.</title>
        <authorList>
            <person name="Karasev E.S."/>
            <person name="Andronov E."/>
        </authorList>
    </citation>
    <scope>NUCLEOTIDE SEQUENCE [LARGE SCALE GENOMIC DNA]</scope>
    <source>
        <strain evidence="7 8">Ng87</strain>
    </source>
</reference>
<keyword evidence="3" id="KW-0807">Transducer</keyword>
<dbReference type="PANTHER" id="PTHR43531">
    <property type="entry name" value="PROTEIN ICFG"/>
    <property type="match status" value="1"/>
</dbReference>
<comment type="similarity">
    <text evidence="2">Belongs to the methyl-accepting chemotaxis (MCP) protein family.</text>
</comment>
<dbReference type="CDD" id="cd01068">
    <property type="entry name" value="globin_sensor"/>
    <property type="match status" value="1"/>
</dbReference>
<keyword evidence="1" id="KW-0145">Chemotaxis</keyword>
<evidence type="ECO:0000313" key="8">
    <source>
        <dbReference type="Proteomes" id="UP000386575"/>
    </source>
</evidence>
<dbReference type="EMBL" id="VZUL01000002">
    <property type="protein sequence ID" value="KAB1089319.1"/>
    <property type="molecule type" value="Genomic_DNA"/>
</dbReference>
<dbReference type="PROSITE" id="PS50885">
    <property type="entry name" value="HAMP"/>
    <property type="match status" value="1"/>
</dbReference>
<dbReference type="InterPro" id="IPR051310">
    <property type="entry name" value="MCP_chemotaxis"/>
</dbReference>
<feature type="region of interest" description="Disordered" evidence="4">
    <location>
        <begin position="495"/>
        <end position="514"/>
    </location>
</feature>
<dbReference type="PRINTS" id="PR00260">
    <property type="entry name" value="CHEMTRNSDUCR"/>
</dbReference>
<protein>
    <submittedName>
        <fullName evidence="7">Globin-coupled sensor protein</fullName>
    </submittedName>
</protein>
<proteinExistence type="inferred from homology"/>
<evidence type="ECO:0000259" key="6">
    <source>
        <dbReference type="PROSITE" id="PS50885"/>
    </source>
</evidence>
<dbReference type="PANTHER" id="PTHR43531:SF11">
    <property type="entry name" value="METHYL-ACCEPTING CHEMOTAXIS PROTEIN 3"/>
    <property type="match status" value="1"/>
</dbReference>
<dbReference type="InterPro" id="IPR039379">
    <property type="entry name" value="Protoglobin_sensor_dom"/>
</dbReference>
<dbReference type="InterPro" id="IPR044398">
    <property type="entry name" value="Globin-sensor_dom"/>
</dbReference>
<dbReference type="SMART" id="SM00283">
    <property type="entry name" value="MA"/>
    <property type="match status" value="1"/>
</dbReference>
<dbReference type="InterPro" id="IPR004089">
    <property type="entry name" value="MCPsignal_dom"/>
</dbReference>
<dbReference type="PROSITE" id="PS50111">
    <property type="entry name" value="CHEMOTAXIS_TRANSDUC_2"/>
    <property type="match status" value="1"/>
</dbReference>
<dbReference type="Pfam" id="PF00015">
    <property type="entry name" value="MCPsignal"/>
    <property type="match status" value="1"/>
</dbReference>
<dbReference type="RefSeq" id="WP_151046065.1">
    <property type="nucleotide sequence ID" value="NZ_JANFGR010000009.1"/>
</dbReference>
<dbReference type="Pfam" id="PF11563">
    <property type="entry name" value="Protoglobin"/>
    <property type="match status" value="1"/>
</dbReference>
<dbReference type="InterPro" id="IPR003660">
    <property type="entry name" value="HAMP_dom"/>
</dbReference>
<dbReference type="GO" id="GO:0016020">
    <property type="term" value="C:membrane"/>
    <property type="evidence" value="ECO:0007669"/>
    <property type="project" value="InterPro"/>
</dbReference>
<dbReference type="InterPro" id="IPR004090">
    <property type="entry name" value="Chemotax_Me-accpt_rcpt"/>
</dbReference>
<evidence type="ECO:0000259" key="5">
    <source>
        <dbReference type="PROSITE" id="PS50111"/>
    </source>
</evidence>
<dbReference type="CDD" id="cd11386">
    <property type="entry name" value="MCP_signal"/>
    <property type="match status" value="1"/>
</dbReference>
<sequence>MPSDQARRGQAGSLGERLAFAGLDGELRDLLRRCRPQLDRHLKTGLRDLFHRFQSFPEAARNFESEQQIERLHDLQASHWGVLTDARFDALYAERVKVLSDAESRMGLDPRWHVAGHAVMLEHLIAGAIVDLAPKSLLPGGRKREQELLDLVGAITRLVMVDVEIAVSLRFNEQRQKHQRALAEQREADHAQAIETFTDVITALADRDLTAGLADDVPDAYRELADLLNQAVAGMRSSVETVDGHGQKAGALTQALTEGARSFATASEEQSARLREAARVLLDVTARVKGSAAETAAAEKAAAETRRSVEASGEVVGRAINAMADIESSAEKIGEIIGVIDDIAFQTNLLALNAGIEAARAGETGRGFAVVAQEVRALAQRSADAAREIKTLVNGTKAQVDAGVDMVHRTQDAIGGIVRQVSDINDAIAGIARDTGEQAVGLDRLTAEIGSVSEHVASNASLAFRAGEGADELHTVILELGRTVREFRIERQNRYADARRPAAPRPQPTLVPIAPMAAERADDGEYLFQKRQGIS</sequence>
<name>A0A6A1TXV2_NEOGA</name>
<dbReference type="SUPFAM" id="SSF58104">
    <property type="entry name" value="Methyl-accepting chemotaxis protein (MCP) signaling domain"/>
    <property type="match status" value="1"/>
</dbReference>
<dbReference type="Gene3D" id="1.10.490.10">
    <property type="entry name" value="Globins"/>
    <property type="match status" value="1"/>
</dbReference>
<feature type="domain" description="HAMP" evidence="6">
    <location>
        <begin position="188"/>
        <end position="240"/>
    </location>
</feature>
<dbReference type="AlphaFoldDB" id="A0A6A1TXV2"/>
<dbReference type="SUPFAM" id="SSF46458">
    <property type="entry name" value="Globin-like"/>
    <property type="match status" value="1"/>
</dbReference>
<evidence type="ECO:0000256" key="4">
    <source>
        <dbReference type="SAM" id="MobiDB-lite"/>
    </source>
</evidence>
<evidence type="ECO:0000256" key="2">
    <source>
        <dbReference type="ARBA" id="ARBA00029447"/>
    </source>
</evidence>
<dbReference type="Gene3D" id="1.10.287.950">
    <property type="entry name" value="Methyl-accepting chemotaxis protein"/>
    <property type="match status" value="1"/>
</dbReference>
<dbReference type="GO" id="GO:0020037">
    <property type="term" value="F:heme binding"/>
    <property type="evidence" value="ECO:0007669"/>
    <property type="project" value="InterPro"/>
</dbReference>
<evidence type="ECO:0000256" key="1">
    <source>
        <dbReference type="ARBA" id="ARBA00022500"/>
    </source>
</evidence>